<evidence type="ECO:0000256" key="7">
    <source>
        <dbReference type="ARBA" id="ARBA00023209"/>
    </source>
</evidence>
<reference evidence="12" key="1">
    <citation type="submission" date="2018-07" db="EMBL/GenBank/DDBJ databases">
        <authorList>
            <person name="Quirk P.G."/>
            <person name="Krulwich T.A."/>
        </authorList>
    </citation>
    <scope>NUCLEOTIDE SEQUENCE</scope>
</reference>
<keyword evidence="3" id="KW-0210">Decarboxylase</keyword>
<evidence type="ECO:0000256" key="6">
    <source>
        <dbReference type="ARBA" id="ARBA00023145"/>
    </source>
</evidence>
<evidence type="ECO:0000256" key="1">
    <source>
        <dbReference type="ARBA" id="ARBA00022475"/>
    </source>
</evidence>
<dbReference type="HAMAP" id="MF_00664">
    <property type="entry name" value="PS_decarb_PSD_A"/>
    <property type="match status" value="1"/>
</dbReference>
<evidence type="ECO:0000256" key="8">
    <source>
        <dbReference type="ARBA" id="ARBA00023239"/>
    </source>
</evidence>
<keyword evidence="10" id="KW-0670">Pyruvate</keyword>
<keyword evidence="9" id="KW-1208">Phospholipid metabolism</keyword>
<keyword evidence="6" id="KW-0865">Zymogen</keyword>
<dbReference type="GO" id="GO:0008654">
    <property type="term" value="P:phospholipid biosynthetic process"/>
    <property type="evidence" value="ECO:0007669"/>
    <property type="project" value="UniProtKB-KW"/>
</dbReference>
<evidence type="ECO:0000256" key="5">
    <source>
        <dbReference type="ARBA" id="ARBA00023136"/>
    </source>
</evidence>
<evidence type="ECO:0000256" key="2">
    <source>
        <dbReference type="ARBA" id="ARBA00022516"/>
    </source>
</evidence>
<sequence length="230" mass="24337">MSVLRAFLVPIHRQGWPFIAIAAAGAAGLTVLSPAAGLCGLIITAWCAYFFRDPPRVTPTRSGLIVSPADGLIVAIGPATPPPELAVEGSAFTRVSIFMSIFDVHINRAPIDGRIVRTAYRPGRFVSAAADKSSDDNERRSFLIATDDGKPFVVVQIAGLIARRICAWVIDGDTVQTGQRIGMIRFGSRVDVYLPTPVAPLVALGQRCIAGETVLADVATSEGPRAGACR</sequence>
<dbReference type="InterPro" id="IPR003817">
    <property type="entry name" value="PS_Dcarbxylase"/>
</dbReference>
<gene>
    <name evidence="12" type="primary">psd</name>
    <name evidence="12" type="ORF">DF3PB_1650003</name>
</gene>
<proteinExistence type="inferred from homology"/>
<keyword evidence="1" id="KW-1003">Cell membrane</keyword>
<keyword evidence="5 11" id="KW-0472">Membrane</keyword>
<evidence type="ECO:0000256" key="3">
    <source>
        <dbReference type="ARBA" id="ARBA00022793"/>
    </source>
</evidence>
<dbReference type="NCBIfam" id="NF003678">
    <property type="entry name" value="PRK05305.1-2"/>
    <property type="match status" value="1"/>
</dbReference>
<evidence type="ECO:0000256" key="9">
    <source>
        <dbReference type="ARBA" id="ARBA00023264"/>
    </source>
</evidence>
<dbReference type="EC" id="4.1.1.65" evidence="12"/>
<dbReference type="InterPro" id="IPR033175">
    <property type="entry name" value="PSD-A"/>
</dbReference>
<keyword evidence="4" id="KW-0443">Lipid metabolism</keyword>
<dbReference type="EMBL" id="UIDG01000074">
    <property type="protein sequence ID" value="SUS05028.1"/>
    <property type="molecule type" value="Genomic_DNA"/>
</dbReference>
<keyword evidence="8 12" id="KW-0456">Lyase</keyword>
<feature type="transmembrane region" description="Helical" evidence="11">
    <location>
        <begin position="18"/>
        <end position="51"/>
    </location>
</feature>
<dbReference type="NCBIfam" id="NF003685">
    <property type="entry name" value="PRK05305.2-5"/>
    <property type="match status" value="1"/>
</dbReference>
<dbReference type="PANTHER" id="PTHR35809:SF1">
    <property type="entry name" value="ARCHAETIDYLSERINE DECARBOXYLASE PROENZYME-RELATED"/>
    <property type="match status" value="1"/>
</dbReference>
<keyword evidence="11" id="KW-1133">Transmembrane helix</keyword>
<organism evidence="12">
    <name type="scientific">metagenome</name>
    <dbReference type="NCBI Taxonomy" id="256318"/>
    <lineage>
        <taxon>unclassified sequences</taxon>
        <taxon>metagenomes</taxon>
    </lineage>
</organism>
<evidence type="ECO:0000313" key="12">
    <source>
        <dbReference type="EMBL" id="SUS05028.1"/>
    </source>
</evidence>
<keyword evidence="7" id="KW-0594">Phospholipid biosynthesis</keyword>
<evidence type="ECO:0000256" key="10">
    <source>
        <dbReference type="ARBA" id="ARBA00023317"/>
    </source>
</evidence>
<dbReference type="NCBIfam" id="NF003679">
    <property type="entry name" value="PRK05305.1-3"/>
    <property type="match status" value="1"/>
</dbReference>
<protein>
    <submittedName>
        <fullName evidence="12">Phosphatidylserine decarboxylase proenzyme</fullName>
        <ecNumber evidence="12">4.1.1.65</ecNumber>
    </submittedName>
</protein>
<dbReference type="Pfam" id="PF02666">
    <property type="entry name" value="PS_Dcarbxylase"/>
    <property type="match status" value="1"/>
</dbReference>
<name>A0A380TB33_9ZZZZ</name>
<accession>A0A380TB33</accession>
<dbReference type="GO" id="GO:0004609">
    <property type="term" value="F:phosphatidylserine decarboxylase activity"/>
    <property type="evidence" value="ECO:0007669"/>
    <property type="project" value="UniProtKB-EC"/>
</dbReference>
<dbReference type="PANTHER" id="PTHR35809">
    <property type="entry name" value="ARCHAETIDYLSERINE DECARBOXYLASE PROENZYME-RELATED"/>
    <property type="match status" value="1"/>
</dbReference>
<keyword evidence="2" id="KW-0444">Lipid biosynthesis</keyword>
<keyword evidence="11" id="KW-0812">Transmembrane</keyword>
<dbReference type="AlphaFoldDB" id="A0A380TB33"/>
<evidence type="ECO:0000256" key="4">
    <source>
        <dbReference type="ARBA" id="ARBA00023098"/>
    </source>
</evidence>
<evidence type="ECO:0000256" key="11">
    <source>
        <dbReference type="SAM" id="Phobius"/>
    </source>
</evidence>